<keyword evidence="10 13" id="KW-0472">Membrane</keyword>
<dbReference type="Pfam" id="PF06736">
    <property type="entry name" value="TMEM175"/>
    <property type="match status" value="1"/>
</dbReference>
<evidence type="ECO:0000256" key="5">
    <source>
        <dbReference type="ARBA" id="ARBA00022692"/>
    </source>
</evidence>
<evidence type="ECO:0000313" key="15">
    <source>
        <dbReference type="Proteomes" id="UP001156921"/>
    </source>
</evidence>
<evidence type="ECO:0000256" key="1">
    <source>
        <dbReference type="ARBA" id="ARBA00004141"/>
    </source>
</evidence>
<feature type="transmembrane region" description="Helical" evidence="13">
    <location>
        <begin position="51"/>
        <end position="71"/>
    </location>
</feature>
<evidence type="ECO:0000256" key="6">
    <source>
        <dbReference type="ARBA" id="ARBA00022826"/>
    </source>
</evidence>
<evidence type="ECO:0000256" key="8">
    <source>
        <dbReference type="ARBA" id="ARBA00022989"/>
    </source>
</evidence>
<dbReference type="Proteomes" id="UP001156921">
    <property type="component" value="Unassembled WGS sequence"/>
</dbReference>
<keyword evidence="3" id="KW-0813">Transport</keyword>
<sequence>MSSQTQRSSHGRPVESQRLDAFVDAAFAFAVSLLIIAGGEPLRSFTDLTRALMRIPAFLCGFALIVMFWLAHRAWSSLSPRRDGRATLLSLAIVFAVLVFVFPLRLLIETAAHFLSGGRLPGAGLITSFDQLGWTYLIYGLGFSVLSTLFALLFRQAQATIDPAAEAERLAARSWARTWALAAVTGVLSGLVALSPALATAPWLPGVTYWLIPAGIMAFALVDRLRSRNG</sequence>
<keyword evidence="7" id="KW-0630">Potassium</keyword>
<keyword evidence="5 13" id="KW-0812">Transmembrane</keyword>
<keyword evidence="9" id="KW-0406">Ion transport</keyword>
<evidence type="ECO:0000256" key="10">
    <source>
        <dbReference type="ARBA" id="ARBA00023136"/>
    </source>
</evidence>
<keyword evidence="6" id="KW-0631">Potassium channel</keyword>
<comment type="similarity">
    <text evidence="2">Belongs to the TMEM175 family.</text>
</comment>
<evidence type="ECO:0000256" key="9">
    <source>
        <dbReference type="ARBA" id="ARBA00023065"/>
    </source>
</evidence>
<evidence type="ECO:0008006" key="16">
    <source>
        <dbReference type="Google" id="ProtNLM"/>
    </source>
</evidence>
<name>A0ABQ6BIS3_9CAUL</name>
<evidence type="ECO:0000313" key="14">
    <source>
        <dbReference type="EMBL" id="GLS01201.1"/>
    </source>
</evidence>
<organism evidence="14 15">
    <name type="scientific">Brevundimonas denitrificans</name>
    <dbReference type="NCBI Taxonomy" id="1443434"/>
    <lineage>
        <taxon>Bacteria</taxon>
        <taxon>Pseudomonadati</taxon>
        <taxon>Pseudomonadota</taxon>
        <taxon>Alphaproteobacteria</taxon>
        <taxon>Caulobacterales</taxon>
        <taxon>Caulobacteraceae</taxon>
        <taxon>Brevundimonas</taxon>
    </lineage>
</organism>
<comment type="subcellular location">
    <subcellularLocation>
        <location evidence="1">Membrane</location>
        <topology evidence="1">Multi-pass membrane protein</topology>
    </subcellularLocation>
</comment>
<feature type="transmembrane region" description="Helical" evidence="13">
    <location>
        <begin position="91"/>
        <end position="114"/>
    </location>
</feature>
<feature type="transmembrane region" description="Helical" evidence="13">
    <location>
        <begin position="134"/>
        <end position="154"/>
    </location>
</feature>
<dbReference type="EMBL" id="BSOY01000020">
    <property type="protein sequence ID" value="GLS01201.1"/>
    <property type="molecule type" value="Genomic_DNA"/>
</dbReference>
<feature type="transmembrane region" description="Helical" evidence="13">
    <location>
        <begin position="21"/>
        <end position="39"/>
    </location>
</feature>
<gene>
    <name evidence="14" type="ORF">GCM10007859_12120</name>
</gene>
<evidence type="ECO:0000256" key="3">
    <source>
        <dbReference type="ARBA" id="ARBA00022448"/>
    </source>
</evidence>
<keyword evidence="11" id="KW-0407">Ion channel</keyword>
<keyword evidence="8 13" id="KW-1133">Transmembrane helix</keyword>
<reference evidence="15" key="1">
    <citation type="journal article" date="2019" name="Int. J. Syst. Evol. Microbiol.">
        <title>The Global Catalogue of Microorganisms (GCM) 10K type strain sequencing project: providing services to taxonomists for standard genome sequencing and annotation.</title>
        <authorList>
            <consortium name="The Broad Institute Genomics Platform"/>
            <consortium name="The Broad Institute Genome Sequencing Center for Infectious Disease"/>
            <person name="Wu L."/>
            <person name="Ma J."/>
        </authorList>
    </citation>
    <scope>NUCLEOTIDE SEQUENCE [LARGE SCALE GENOMIC DNA]</scope>
    <source>
        <strain evidence="15">NBRC 110107</strain>
    </source>
</reference>
<dbReference type="RefSeq" id="WP_284222056.1">
    <property type="nucleotide sequence ID" value="NZ_BSOY01000020.1"/>
</dbReference>
<evidence type="ECO:0000256" key="2">
    <source>
        <dbReference type="ARBA" id="ARBA00006920"/>
    </source>
</evidence>
<evidence type="ECO:0000256" key="4">
    <source>
        <dbReference type="ARBA" id="ARBA00022538"/>
    </source>
</evidence>
<evidence type="ECO:0000256" key="12">
    <source>
        <dbReference type="ARBA" id="ARBA00034430"/>
    </source>
</evidence>
<evidence type="ECO:0000256" key="7">
    <source>
        <dbReference type="ARBA" id="ARBA00022958"/>
    </source>
</evidence>
<protein>
    <recommendedName>
        <fullName evidence="16">DUF1211 domain-containing protein</fullName>
    </recommendedName>
</protein>
<proteinExistence type="inferred from homology"/>
<feature type="transmembrane region" description="Helical" evidence="13">
    <location>
        <begin position="175"/>
        <end position="197"/>
    </location>
</feature>
<comment type="caution">
    <text evidence="14">The sequence shown here is derived from an EMBL/GenBank/DDBJ whole genome shotgun (WGS) entry which is preliminary data.</text>
</comment>
<keyword evidence="15" id="KW-1185">Reference proteome</keyword>
<accession>A0ABQ6BIS3</accession>
<evidence type="ECO:0000256" key="11">
    <source>
        <dbReference type="ARBA" id="ARBA00023303"/>
    </source>
</evidence>
<feature type="transmembrane region" description="Helical" evidence="13">
    <location>
        <begin position="203"/>
        <end position="222"/>
    </location>
</feature>
<dbReference type="InterPro" id="IPR010617">
    <property type="entry name" value="TMEM175-like"/>
</dbReference>
<comment type="catalytic activity">
    <reaction evidence="12">
        <text>K(+)(in) = K(+)(out)</text>
        <dbReference type="Rhea" id="RHEA:29463"/>
        <dbReference type="ChEBI" id="CHEBI:29103"/>
    </reaction>
</comment>
<keyword evidence="4" id="KW-0633">Potassium transport</keyword>
<evidence type="ECO:0000256" key="13">
    <source>
        <dbReference type="SAM" id="Phobius"/>
    </source>
</evidence>